<dbReference type="SUPFAM" id="SSF52833">
    <property type="entry name" value="Thioredoxin-like"/>
    <property type="match status" value="1"/>
</dbReference>
<dbReference type="InterPro" id="IPR004045">
    <property type="entry name" value="Glutathione_S-Trfase_N"/>
</dbReference>
<dbReference type="PROSITE" id="PS50404">
    <property type="entry name" value="GST_NTER"/>
    <property type="match status" value="1"/>
</dbReference>
<keyword evidence="4" id="KW-1185">Reference proteome</keyword>
<comment type="caution">
    <text evidence="3">The sequence shown here is derived from an EMBL/GenBank/DDBJ whole genome shotgun (WGS) entry which is preliminary data.</text>
</comment>
<feature type="domain" description="GST C-terminal" evidence="2">
    <location>
        <begin position="85"/>
        <end position="246"/>
    </location>
</feature>
<dbReference type="Proteomes" id="UP000029443">
    <property type="component" value="Unassembled WGS sequence"/>
</dbReference>
<dbReference type="InterPro" id="IPR036249">
    <property type="entry name" value="Thioredoxin-like_sf"/>
</dbReference>
<evidence type="ECO:0000259" key="1">
    <source>
        <dbReference type="PROSITE" id="PS50404"/>
    </source>
</evidence>
<dbReference type="RefSeq" id="WP_035248145.1">
    <property type="nucleotide sequence ID" value="NZ_ARXU01000007.1"/>
</dbReference>
<dbReference type="Pfam" id="PF13417">
    <property type="entry name" value="GST_N_3"/>
    <property type="match status" value="1"/>
</dbReference>
<dbReference type="CDD" id="cd00570">
    <property type="entry name" value="GST_N_family"/>
    <property type="match status" value="1"/>
</dbReference>
<dbReference type="EMBL" id="ARXU01000007">
    <property type="protein sequence ID" value="KGD60905.1"/>
    <property type="molecule type" value="Genomic_DNA"/>
</dbReference>
<organism evidence="3 4">
    <name type="scientific">Alcanivorax jadensis T9</name>
    <dbReference type="NCBI Taxonomy" id="1177181"/>
    <lineage>
        <taxon>Bacteria</taxon>
        <taxon>Pseudomonadati</taxon>
        <taxon>Pseudomonadota</taxon>
        <taxon>Gammaproteobacteria</taxon>
        <taxon>Oceanospirillales</taxon>
        <taxon>Alcanivoracaceae</taxon>
        <taxon>Alcanivorax</taxon>
    </lineage>
</organism>
<dbReference type="InterPro" id="IPR036282">
    <property type="entry name" value="Glutathione-S-Trfase_C_sf"/>
</dbReference>
<dbReference type="PROSITE" id="PS50405">
    <property type="entry name" value="GST_CTER"/>
    <property type="match status" value="1"/>
</dbReference>
<evidence type="ECO:0000313" key="4">
    <source>
        <dbReference type="Proteomes" id="UP000029443"/>
    </source>
</evidence>
<evidence type="ECO:0000313" key="3">
    <source>
        <dbReference type="EMBL" id="KGD60905.1"/>
    </source>
</evidence>
<name>A0ABR4WCG6_9GAMM</name>
<dbReference type="PANTHER" id="PTHR42673">
    <property type="entry name" value="MALEYLACETOACETATE ISOMERASE"/>
    <property type="match status" value="1"/>
</dbReference>
<protein>
    <submittedName>
        <fullName evidence="3">Glutathione S-transferase</fullName>
    </submittedName>
</protein>
<reference evidence="3 4" key="1">
    <citation type="submission" date="2012-09" db="EMBL/GenBank/DDBJ databases">
        <title>Genome Sequence of alkane-degrading Bacterium Alcanivorax jadensis T9.</title>
        <authorList>
            <person name="Lai Q."/>
            <person name="Shao Z."/>
        </authorList>
    </citation>
    <scope>NUCLEOTIDE SEQUENCE [LARGE SCALE GENOMIC DNA]</scope>
    <source>
        <strain evidence="3 4">T9</strain>
    </source>
</reference>
<feature type="domain" description="GST N-terminal" evidence="1">
    <location>
        <begin position="2"/>
        <end position="80"/>
    </location>
</feature>
<dbReference type="Gene3D" id="1.20.1050.10">
    <property type="match status" value="1"/>
</dbReference>
<dbReference type="Pfam" id="PF13410">
    <property type="entry name" value="GST_C_2"/>
    <property type="match status" value="1"/>
</dbReference>
<gene>
    <name evidence="3" type="ORF">T9A_02103</name>
</gene>
<dbReference type="Gene3D" id="3.40.30.10">
    <property type="entry name" value="Glutaredoxin"/>
    <property type="match status" value="1"/>
</dbReference>
<accession>A0ABR4WCG6</accession>
<sequence length="246" mass="28490">MAERILYQFPISHYCEKSRWQLDHKGLAYRTVNLLPVTHRVRTHWLARTNTVPLLRDGKRRVSDSTKIAYYLEKYYPDQPLLPKAGDARARVIELEQQFDRYGVHVRRWVYGQILDRSEVMTALVGDCGLPGPLERLAKPLVREAIRRGYAINPQRVMRSEQRVEEALVLLESELKKGQGQYLVGDRFSLADITAASMLAPLISPQGSPWDLFDETTLSPTLRKQMENWRARPAGKWLLAMYAQDR</sequence>
<dbReference type="PANTHER" id="PTHR42673:SF4">
    <property type="entry name" value="MALEYLACETOACETATE ISOMERASE"/>
    <property type="match status" value="1"/>
</dbReference>
<dbReference type="InterPro" id="IPR010987">
    <property type="entry name" value="Glutathione-S-Trfase_C-like"/>
</dbReference>
<evidence type="ECO:0000259" key="2">
    <source>
        <dbReference type="PROSITE" id="PS50405"/>
    </source>
</evidence>
<dbReference type="SUPFAM" id="SSF47616">
    <property type="entry name" value="GST C-terminal domain-like"/>
    <property type="match status" value="1"/>
</dbReference>
<proteinExistence type="predicted"/>